<dbReference type="EMBL" id="LYBM01000013">
    <property type="protein sequence ID" value="ODA33784.1"/>
    <property type="molecule type" value="Genomic_DNA"/>
</dbReference>
<feature type="transmembrane region" description="Helical" evidence="7">
    <location>
        <begin position="61"/>
        <end position="81"/>
    </location>
</feature>
<feature type="transmembrane region" description="Helical" evidence="7">
    <location>
        <begin position="158"/>
        <end position="177"/>
    </location>
</feature>
<evidence type="ECO:0000256" key="3">
    <source>
        <dbReference type="ARBA" id="ARBA00022692"/>
    </source>
</evidence>
<keyword evidence="7" id="KW-0406">Ion transport</keyword>
<organism evidence="9 10">
    <name type="scientific">Veronia pacifica</name>
    <dbReference type="NCBI Taxonomy" id="1080227"/>
    <lineage>
        <taxon>Bacteria</taxon>
        <taxon>Pseudomonadati</taxon>
        <taxon>Pseudomonadota</taxon>
        <taxon>Gammaproteobacteria</taxon>
        <taxon>Vibrionales</taxon>
        <taxon>Vibrionaceae</taxon>
        <taxon>Veronia</taxon>
    </lineage>
</organism>
<comment type="catalytic activity">
    <reaction evidence="7">
        <text>Na(+)(in) + 2 H(+)(out) = Na(+)(out) + 2 H(+)(in)</text>
        <dbReference type="Rhea" id="RHEA:29251"/>
        <dbReference type="ChEBI" id="CHEBI:15378"/>
        <dbReference type="ChEBI" id="CHEBI:29101"/>
    </reaction>
</comment>
<dbReference type="RefSeq" id="WP_068901472.1">
    <property type="nucleotide sequence ID" value="NZ_JBHUIF010000015.1"/>
</dbReference>
<dbReference type="GO" id="GO:0005886">
    <property type="term" value="C:plasma membrane"/>
    <property type="evidence" value="ECO:0007669"/>
    <property type="project" value="UniProtKB-SubCell"/>
</dbReference>
<keyword evidence="2 7" id="KW-1003">Cell membrane</keyword>
<evidence type="ECO:0000256" key="4">
    <source>
        <dbReference type="ARBA" id="ARBA00022989"/>
    </source>
</evidence>
<dbReference type="NCBIfam" id="TIGR00773">
    <property type="entry name" value="NhaA"/>
    <property type="match status" value="1"/>
</dbReference>
<comment type="function">
    <text evidence="7">Na(+)/H(+) antiporter that extrudes sodium in exchange for external protons.</text>
</comment>
<dbReference type="Pfam" id="PF06965">
    <property type="entry name" value="Na_H_antiport_1"/>
    <property type="match status" value="1"/>
</dbReference>
<feature type="transmembrane region" description="Helical" evidence="7">
    <location>
        <begin position="123"/>
        <end position="146"/>
    </location>
</feature>
<dbReference type="HAMAP" id="MF_01844">
    <property type="entry name" value="NhaA"/>
    <property type="match status" value="1"/>
</dbReference>
<dbReference type="InterPro" id="IPR004670">
    <property type="entry name" value="NhaA"/>
</dbReference>
<feature type="transmembrane region" description="Helical" evidence="7">
    <location>
        <begin position="211"/>
        <end position="239"/>
    </location>
</feature>
<feature type="transmembrane region" description="Helical" evidence="7">
    <location>
        <begin position="333"/>
        <end position="354"/>
    </location>
</feature>
<evidence type="ECO:0000313" key="9">
    <source>
        <dbReference type="EMBL" id="ODA33784.1"/>
    </source>
</evidence>
<feature type="transmembrane region" description="Helical" evidence="7">
    <location>
        <begin position="20"/>
        <end position="41"/>
    </location>
</feature>
<keyword evidence="5 7" id="KW-0472">Membrane</keyword>
<dbReference type="PANTHER" id="PTHR30341:SF0">
    <property type="entry name" value="NA(+)_H(+) ANTIPORTER NHAA"/>
    <property type="match status" value="1"/>
</dbReference>
<dbReference type="AlphaFoldDB" id="A0A1C3EKM2"/>
<dbReference type="GO" id="GO:0006885">
    <property type="term" value="P:regulation of pH"/>
    <property type="evidence" value="ECO:0007669"/>
    <property type="project" value="UniProtKB-UniRule"/>
</dbReference>
<proteinExistence type="inferred from homology"/>
<evidence type="ECO:0000256" key="7">
    <source>
        <dbReference type="HAMAP-Rule" id="MF_01844"/>
    </source>
</evidence>
<reference evidence="9 10" key="1">
    <citation type="submission" date="2016-05" db="EMBL/GenBank/DDBJ databases">
        <title>Genomic Taxonomy of the Vibrionaceae.</title>
        <authorList>
            <person name="Gomez-Gil B."/>
            <person name="Enciso-Ibarra J."/>
        </authorList>
    </citation>
    <scope>NUCLEOTIDE SEQUENCE [LARGE SCALE GENOMIC DNA]</scope>
    <source>
        <strain evidence="9 10">CAIM 1920</strain>
    </source>
</reference>
<dbReference type="Proteomes" id="UP000094936">
    <property type="component" value="Unassembled WGS sequence"/>
</dbReference>
<accession>A0A1C3EKM2</accession>
<keyword evidence="10" id="KW-1185">Reference proteome</keyword>
<dbReference type="InterPro" id="IPR023171">
    <property type="entry name" value="Na/H_antiporter_dom_sf"/>
</dbReference>
<dbReference type="OrthoDB" id="9808135at2"/>
<evidence type="ECO:0000313" key="10">
    <source>
        <dbReference type="Proteomes" id="UP000094936"/>
    </source>
</evidence>
<comment type="similarity">
    <text evidence="7">Belongs to the NhaA Na(+)/H(+) (TC 2.A.33) antiporter family.</text>
</comment>
<keyword evidence="7" id="KW-0813">Transport</keyword>
<evidence type="ECO:0000256" key="1">
    <source>
        <dbReference type="ARBA" id="ARBA00004429"/>
    </source>
</evidence>
<dbReference type="PANTHER" id="PTHR30341">
    <property type="entry name" value="SODIUM ION/PROTON ANTIPORTER NHAA-RELATED"/>
    <property type="match status" value="1"/>
</dbReference>
<dbReference type="STRING" id="1080227.A8L45_09145"/>
<keyword evidence="3 7" id="KW-0812">Transmembrane</keyword>
<sequence length="418" mass="44713">MSVTKKLKAFFQQDTAPGIVLIFTAFAALVVANSSLAGHYLHFLELPVQFRIGALDIEKNMLLLINDGLMAIFFLLIGLEVKRELVEGSLKTKKQAIFPVVAAIGGMVVPVLIFTVFNHGDSIAMTGWAIPSATDIAFTLGVLALFGKRVPVCLKIFLLALAVIDDLGAVLIIALFFSSDLSITALVVAAAACLILYYMNKHEVHRLTAYLLVGAILWIAVLKSGVHATVAGVILGFLIPLGTTDKRSPLRNLEHGISPWSNFLILPLFAFANSGVPLGGLDAGTLLQPLPLGIALGLIIGKPIGVTGACWLSHKLGIAKLPDEINFGHILGASILCGIGFTMSIFIATLAFPSNVGPELINTSRIAIFIGSFASAIIGYMVLKYVFERYPTEVKRHKKPDVDNQTESEKVAEANATN</sequence>
<evidence type="ECO:0000256" key="6">
    <source>
        <dbReference type="ARBA" id="ARBA00023201"/>
    </source>
</evidence>
<feature type="transmembrane region" description="Helical" evidence="7">
    <location>
        <begin position="183"/>
        <end position="199"/>
    </location>
</feature>
<feature type="region of interest" description="Disordered" evidence="8">
    <location>
        <begin position="397"/>
        <end position="418"/>
    </location>
</feature>
<feature type="transmembrane region" description="Helical" evidence="7">
    <location>
        <begin position="290"/>
        <end position="312"/>
    </location>
</feature>
<feature type="transmembrane region" description="Helical" evidence="7">
    <location>
        <begin position="96"/>
        <end position="117"/>
    </location>
</feature>
<name>A0A1C3EKM2_9GAMM</name>
<keyword evidence="7" id="KW-0050">Antiport</keyword>
<protein>
    <recommendedName>
        <fullName evidence="7">Na(+)/H(+) antiporter NhaA</fullName>
    </recommendedName>
    <alternativeName>
        <fullName evidence="7">Sodium/proton antiporter NhaA</fullName>
    </alternativeName>
</protein>
<dbReference type="Gene3D" id="1.20.1530.10">
    <property type="entry name" value="Na+/H+ antiporter like domain"/>
    <property type="match status" value="1"/>
</dbReference>
<dbReference type="NCBIfam" id="NF007112">
    <property type="entry name" value="PRK09561.1"/>
    <property type="match status" value="1"/>
</dbReference>
<keyword evidence="4 7" id="KW-1133">Transmembrane helix</keyword>
<keyword evidence="6 7" id="KW-0739">Sodium transport</keyword>
<evidence type="ECO:0000256" key="8">
    <source>
        <dbReference type="SAM" id="MobiDB-lite"/>
    </source>
</evidence>
<dbReference type="GO" id="GO:0015385">
    <property type="term" value="F:sodium:proton antiporter activity"/>
    <property type="evidence" value="ECO:0007669"/>
    <property type="project" value="UniProtKB-UniRule"/>
</dbReference>
<comment type="caution">
    <text evidence="9">The sequence shown here is derived from an EMBL/GenBank/DDBJ whole genome shotgun (WGS) entry which is preliminary data.</text>
</comment>
<keyword evidence="7" id="KW-0915">Sodium</keyword>
<dbReference type="NCBIfam" id="NF007111">
    <property type="entry name" value="PRK09560.1"/>
    <property type="match status" value="1"/>
</dbReference>
<feature type="transmembrane region" description="Helical" evidence="7">
    <location>
        <begin position="366"/>
        <end position="387"/>
    </location>
</feature>
<evidence type="ECO:0000256" key="5">
    <source>
        <dbReference type="ARBA" id="ARBA00023136"/>
    </source>
</evidence>
<gene>
    <name evidence="7 9" type="primary">nhaA</name>
    <name evidence="9" type="ORF">A8L45_09145</name>
</gene>
<evidence type="ECO:0000256" key="2">
    <source>
        <dbReference type="ARBA" id="ARBA00022475"/>
    </source>
</evidence>
<comment type="subcellular location">
    <subcellularLocation>
        <location evidence="1">Cell inner membrane</location>
        <topology evidence="1">Multi-pass membrane protein</topology>
    </subcellularLocation>
    <subcellularLocation>
        <location evidence="7">Cell membrane</location>
        <topology evidence="7">Multi-pass membrane protein</topology>
    </subcellularLocation>
</comment>